<evidence type="ECO:0000313" key="4">
    <source>
        <dbReference type="Proteomes" id="UP001501442"/>
    </source>
</evidence>
<accession>A0ABP8U5W7</accession>
<feature type="compositionally biased region" description="Low complexity" evidence="1">
    <location>
        <begin position="486"/>
        <end position="499"/>
    </location>
</feature>
<feature type="region of interest" description="Disordered" evidence="1">
    <location>
        <begin position="1"/>
        <end position="21"/>
    </location>
</feature>
<dbReference type="RefSeq" id="WP_345430824.1">
    <property type="nucleotide sequence ID" value="NZ_BAABHK010000003.1"/>
</dbReference>
<evidence type="ECO:0000256" key="1">
    <source>
        <dbReference type="SAM" id="MobiDB-lite"/>
    </source>
</evidence>
<evidence type="ECO:0008006" key="5">
    <source>
        <dbReference type="Google" id="ProtNLM"/>
    </source>
</evidence>
<feature type="region of interest" description="Disordered" evidence="1">
    <location>
        <begin position="365"/>
        <end position="385"/>
    </location>
</feature>
<feature type="region of interest" description="Disordered" evidence="1">
    <location>
        <begin position="481"/>
        <end position="503"/>
    </location>
</feature>
<comment type="caution">
    <text evidence="3">The sequence shown here is derived from an EMBL/GenBank/DDBJ whole genome shotgun (WGS) entry which is preliminary data.</text>
</comment>
<name>A0ABP8U5W7_9ACTN</name>
<evidence type="ECO:0000256" key="2">
    <source>
        <dbReference type="SAM" id="Phobius"/>
    </source>
</evidence>
<keyword evidence="2" id="KW-1133">Transmembrane helix</keyword>
<evidence type="ECO:0000313" key="3">
    <source>
        <dbReference type="EMBL" id="GAA4624386.1"/>
    </source>
</evidence>
<protein>
    <recommendedName>
        <fullName evidence="5">Secreted protein</fullName>
    </recommendedName>
</protein>
<reference evidence="4" key="1">
    <citation type="journal article" date="2019" name="Int. J. Syst. Evol. Microbiol.">
        <title>The Global Catalogue of Microorganisms (GCM) 10K type strain sequencing project: providing services to taxonomists for standard genome sequencing and annotation.</title>
        <authorList>
            <consortium name="The Broad Institute Genomics Platform"/>
            <consortium name="The Broad Institute Genome Sequencing Center for Infectious Disease"/>
            <person name="Wu L."/>
            <person name="Ma J."/>
        </authorList>
    </citation>
    <scope>NUCLEOTIDE SEQUENCE [LARGE SCALE GENOMIC DNA]</scope>
    <source>
        <strain evidence="4">JCM 17939</strain>
    </source>
</reference>
<keyword evidence="2" id="KW-0812">Transmembrane</keyword>
<sequence length="562" mass="57420">MNETAARTTAHDTPSRTAHSPRHRLGAALAVLLSAMALLFAMSPLAVADSTAGGDMQVAQTLGDRELTVILRRVTGVPGPLHVDVITHTGTSAGRLTLAVTPTGVSTSASAASASGTDVDTAVVTLGSRPGSYSGVLDVTQVGPWELSLSDGTRTATIPFVVSKQTTSPAETAVYVGFSGAGVLLLVTVLVAVRVRRGWWTLVPAGGLVACLAVAVTGALLSSRLPLPPSQGGQVDATVDGVRDPYAYVGQQTSDYSRPPATLLLWSSTVRAGKVDDLRLTLSDASTGLPVDDVVAHDGALLHLLVIGPSGQLWHLHPIRTSAGEFEVPLSLPEAGHYALSAEFERRGGGIQQLRSATGIDAVSDSGAAARTTSGDAPTHAGAGSRTVAGVRVRLTASSPVAGKAAVLTARVGDTATLQPWLGMLGHLIVVGPVSPAAAVGTATQGAQVWAHSHSMGTVSGGTHDMHGMEGTAGMEGMKGMETGPSSASSSSSDMNSMSGLTSVNGDSTADETVAAYGPDVSFVYTFPTAGHYRIWIQAERDNTVLTVPYLLYVTGTSEKTP</sequence>
<dbReference type="Proteomes" id="UP001501442">
    <property type="component" value="Unassembled WGS sequence"/>
</dbReference>
<organism evidence="3 4">
    <name type="scientific">Actinoallomurus vinaceus</name>
    <dbReference type="NCBI Taxonomy" id="1080074"/>
    <lineage>
        <taxon>Bacteria</taxon>
        <taxon>Bacillati</taxon>
        <taxon>Actinomycetota</taxon>
        <taxon>Actinomycetes</taxon>
        <taxon>Streptosporangiales</taxon>
        <taxon>Thermomonosporaceae</taxon>
        <taxon>Actinoallomurus</taxon>
    </lineage>
</organism>
<feature type="transmembrane region" description="Helical" evidence="2">
    <location>
        <begin position="173"/>
        <end position="193"/>
    </location>
</feature>
<keyword evidence="4" id="KW-1185">Reference proteome</keyword>
<gene>
    <name evidence="3" type="ORF">GCM10023196_024310</name>
</gene>
<dbReference type="EMBL" id="BAABHK010000003">
    <property type="protein sequence ID" value="GAA4624386.1"/>
    <property type="molecule type" value="Genomic_DNA"/>
</dbReference>
<keyword evidence="2" id="KW-0472">Membrane</keyword>
<feature type="transmembrane region" description="Helical" evidence="2">
    <location>
        <begin position="200"/>
        <end position="221"/>
    </location>
</feature>
<proteinExistence type="predicted"/>